<evidence type="ECO:0000313" key="2">
    <source>
        <dbReference type="EMBL" id="NDO38426.1"/>
    </source>
</evidence>
<dbReference type="Proteomes" id="UP000446348">
    <property type="component" value="Unassembled WGS sequence"/>
</dbReference>
<evidence type="ECO:0000313" key="1">
    <source>
        <dbReference type="EMBL" id="NBI78586.1"/>
    </source>
</evidence>
<dbReference type="RefSeq" id="WP_160209430.1">
    <property type="nucleotide sequence ID" value="NZ_CAMUSJ010000001.1"/>
</dbReference>
<dbReference type="Proteomes" id="UP000462501">
    <property type="component" value="Unassembled WGS sequence"/>
</dbReference>
<dbReference type="Gene3D" id="3.10.450.40">
    <property type="match status" value="1"/>
</dbReference>
<proteinExistence type="predicted"/>
<comment type="caution">
    <text evidence="2">The sequence shown here is derived from an EMBL/GenBank/DDBJ whole genome shotgun (WGS) entry which is preliminary data.</text>
</comment>
<dbReference type="AlphaFoldDB" id="A0A845SPL3"/>
<gene>
    <name evidence="1" type="ORF">D3Z39_06855</name>
    <name evidence="2" type="ORF">FMM72_04045</name>
</gene>
<dbReference type="OrthoDB" id="1734456at2"/>
<evidence type="ECO:0000313" key="3">
    <source>
        <dbReference type="Proteomes" id="UP000446348"/>
    </source>
</evidence>
<dbReference type="Pfam" id="PF10934">
    <property type="entry name" value="Sheath_initiator"/>
    <property type="match status" value="1"/>
</dbReference>
<dbReference type="SUPFAM" id="SSF160719">
    <property type="entry name" value="gpW/gp25-like"/>
    <property type="match status" value="1"/>
</dbReference>
<evidence type="ECO:0008006" key="5">
    <source>
        <dbReference type="Google" id="ProtNLM"/>
    </source>
</evidence>
<organism evidence="2 4">
    <name type="scientific">Anaerotruncus colihominis</name>
    <dbReference type="NCBI Taxonomy" id="169435"/>
    <lineage>
        <taxon>Bacteria</taxon>
        <taxon>Bacillati</taxon>
        <taxon>Bacillota</taxon>
        <taxon>Clostridia</taxon>
        <taxon>Eubacteriales</taxon>
        <taxon>Oscillospiraceae</taxon>
        <taxon>Anaerotruncus</taxon>
    </lineage>
</organism>
<reference evidence="1 3" key="1">
    <citation type="submission" date="2018-08" db="EMBL/GenBank/DDBJ databases">
        <title>Murine metabolic-syndrome-specific gut microbial biobank.</title>
        <authorList>
            <person name="Liu C."/>
        </authorList>
    </citation>
    <scope>NUCLEOTIDE SEQUENCE [LARGE SCALE GENOMIC DNA]</scope>
    <source>
        <strain evidence="1 3">X69</strain>
    </source>
</reference>
<accession>A0A845SPL3</accession>
<dbReference type="EMBL" id="QXWZ01000010">
    <property type="protein sequence ID" value="NBI78586.1"/>
    <property type="molecule type" value="Genomic_DNA"/>
</dbReference>
<reference evidence="2 4" key="2">
    <citation type="submission" date="2019-06" db="EMBL/GenBank/DDBJ databases">
        <title>Draft genome sequences of 15 bacterial species constituting the stable defined intestinal microbiota of the GM15 gnotobiotic mouse model.</title>
        <authorList>
            <person name="Elie C."/>
            <person name="Mathieu A."/>
            <person name="Saliou A."/>
            <person name="Darnaud M."/>
            <person name="Leulier F."/>
            <person name="Tamellini A."/>
        </authorList>
    </citation>
    <scope>NUCLEOTIDE SEQUENCE [LARGE SCALE GENOMIC DNA]</scope>
    <source>
        <strain evidence="2 4">JM4-15</strain>
    </source>
</reference>
<dbReference type="EMBL" id="VIQT01000008">
    <property type="protein sequence ID" value="NDO38426.1"/>
    <property type="molecule type" value="Genomic_DNA"/>
</dbReference>
<name>A0A845SPL3_9FIRM</name>
<dbReference type="InterPro" id="IPR020288">
    <property type="entry name" value="Sheath_initiator"/>
</dbReference>
<protein>
    <recommendedName>
        <fullName evidence="5">DUF2634 domain-containing protein</fullName>
    </recommendedName>
</protein>
<sequence length="117" mass="12589">MDVLLENGDIVCGRDGTPVMIDGARELAQRAAIRLAVRRASLPHDPSFGSELYRLPASGGQAARDERALAYARRALAPLPQVRVTAARCEWDAQNSRLAVRVTLDLGGAQAGLEVRI</sequence>
<evidence type="ECO:0000313" key="4">
    <source>
        <dbReference type="Proteomes" id="UP000462501"/>
    </source>
</evidence>